<dbReference type="RefSeq" id="WP_121154783.1">
    <property type="nucleotide sequence ID" value="NZ_RBKT01000001.1"/>
</dbReference>
<evidence type="ECO:0000313" key="3">
    <source>
        <dbReference type="Proteomes" id="UP000277671"/>
    </source>
</evidence>
<gene>
    <name evidence="2" type="ORF">BDK92_0873</name>
</gene>
<dbReference type="Proteomes" id="UP000277671">
    <property type="component" value="Unassembled WGS sequence"/>
</dbReference>
<sequence>MADLVLDYALLHKLAGSLRELKGKIQFDVETGSRRAIVTSDGEVVDSSQVGSSTLYATLSAFFSACHTPFKDSMELLDELADTFDGIAKAYFDLDADIAGKVNLDRLRANISGWQADTAAYERYLDLKDREITFQYYDKDGNLVDGSVPVWSGDPVPKPGDAPTAIDGTSPVGSNDTTAVLDDDGNVISETTTVTSGDGLTYTEKTEFTYRDTDGDGRTDVIDYTSTITHADGTEEKIEKKTNDDGSFVVTSTTSEGTTTSTVTPRADGGSHQVTVDHEGGTTTTDIVVTGPDSGTKTVVGPDGTKVYNGNPKTGEWTLVSEEAPEDDYLPYTTVTI</sequence>
<accession>A0A495JCA1</accession>
<evidence type="ECO:0000313" key="2">
    <source>
        <dbReference type="EMBL" id="RKR86630.1"/>
    </source>
</evidence>
<organism evidence="2 3">
    <name type="scientific">Micromonospora pisi</name>
    <dbReference type="NCBI Taxonomy" id="589240"/>
    <lineage>
        <taxon>Bacteria</taxon>
        <taxon>Bacillati</taxon>
        <taxon>Actinomycetota</taxon>
        <taxon>Actinomycetes</taxon>
        <taxon>Micromonosporales</taxon>
        <taxon>Micromonosporaceae</taxon>
        <taxon>Micromonospora</taxon>
    </lineage>
</organism>
<evidence type="ECO:0000256" key="1">
    <source>
        <dbReference type="SAM" id="MobiDB-lite"/>
    </source>
</evidence>
<feature type="region of interest" description="Disordered" evidence="1">
    <location>
        <begin position="246"/>
        <end position="279"/>
    </location>
</feature>
<name>A0A495JCA1_9ACTN</name>
<comment type="caution">
    <text evidence="2">The sequence shown here is derived from an EMBL/GenBank/DDBJ whole genome shotgun (WGS) entry which is preliminary data.</text>
</comment>
<dbReference type="OrthoDB" id="4350368at2"/>
<reference evidence="2 3" key="1">
    <citation type="submission" date="2018-10" db="EMBL/GenBank/DDBJ databases">
        <title>Sequencing the genomes of 1000 actinobacteria strains.</title>
        <authorList>
            <person name="Klenk H.-P."/>
        </authorList>
    </citation>
    <scope>NUCLEOTIDE SEQUENCE [LARGE SCALE GENOMIC DNA]</scope>
    <source>
        <strain evidence="2 3">DSM 45175</strain>
    </source>
</reference>
<protein>
    <submittedName>
        <fullName evidence="2">Uncharacterized protein</fullName>
    </submittedName>
</protein>
<feature type="compositionally biased region" description="Low complexity" evidence="1">
    <location>
        <begin position="249"/>
        <end position="264"/>
    </location>
</feature>
<dbReference type="AlphaFoldDB" id="A0A495JCA1"/>
<dbReference type="EMBL" id="RBKT01000001">
    <property type="protein sequence ID" value="RKR86630.1"/>
    <property type="molecule type" value="Genomic_DNA"/>
</dbReference>
<proteinExistence type="predicted"/>
<keyword evidence="3" id="KW-1185">Reference proteome</keyword>